<organism evidence="1 2">
    <name type="scientific">Caerostris extrusa</name>
    <name type="common">Bark spider</name>
    <name type="synonym">Caerostris bankana</name>
    <dbReference type="NCBI Taxonomy" id="172846"/>
    <lineage>
        <taxon>Eukaryota</taxon>
        <taxon>Metazoa</taxon>
        <taxon>Ecdysozoa</taxon>
        <taxon>Arthropoda</taxon>
        <taxon>Chelicerata</taxon>
        <taxon>Arachnida</taxon>
        <taxon>Araneae</taxon>
        <taxon>Araneomorphae</taxon>
        <taxon>Entelegynae</taxon>
        <taxon>Araneoidea</taxon>
        <taxon>Araneidae</taxon>
        <taxon>Caerostris</taxon>
    </lineage>
</organism>
<sequence>MVPYRTALQASRTIIFSLFYHLSILMKPNTVVMLKTAPICKFRQTDNFTAAVAAPNYRAFRPLPRSILLEINSGRE</sequence>
<evidence type="ECO:0000313" key="2">
    <source>
        <dbReference type="Proteomes" id="UP001054945"/>
    </source>
</evidence>
<proteinExistence type="predicted"/>
<dbReference type="AlphaFoldDB" id="A0AAV4SCR8"/>
<dbReference type="Proteomes" id="UP001054945">
    <property type="component" value="Unassembled WGS sequence"/>
</dbReference>
<protein>
    <submittedName>
        <fullName evidence="1">Uncharacterized protein</fullName>
    </submittedName>
</protein>
<accession>A0AAV4SCR8</accession>
<reference evidence="1 2" key="1">
    <citation type="submission" date="2021-06" db="EMBL/GenBank/DDBJ databases">
        <title>Caerostris extrusa draft genome.</title>
        <authorList>
            <person name="Kono N."/>
            <person name="Arakawa K."/>
        </authorList>
    </citation>
    <scope>NUCLEOTIDE SEQUENCE [LARGE SCALE GENOMIC DNA]</scope>
</reference>
<evidence type="ECO:0000313" key="1">
    <source>
        <dbReference type="EMBL" id="GIY31094.1"/>
    </source>
</evidence>
<comment type="caution">
    <text evidence="1">The sequence shown here is derived from an EMBL/GenBank/DDBJ whole genome shotgun (WGS) entry which is preliminary data.</text>
</comment>
<name>A0AAV4SCR8_CAEEX</name>
<keyword evidence="2" id="KW-1185">Reference proteome</keyword>
<gene>
    <name evidence="1" type="ORF">CEXT_291361</name>
</gene>
<dbReference type="EMBL" id="BPLR01009324">
    <property type="protein sequence ID" value="GIY31094.1"/>
    <property type="molecule type" value="Genomic_DNA"/>
</dbReference>